<keyword evidence="2 3" id="KW-0802">TPR repeat</keyword>
<accession>A0A5B7X5K1</accession>
<dbReference type="SUPFAM" id="SSF48452">
    <property type="entry name" value="TPR-like"/>
    <property type="match status" value="1"/>
</dbReference>
<feature type="repeat" description="TPR" evidence="3">
    <location>
        <begin position="442"/>
        <end position="475"/>
    </location>
</feature>
<dbReference type="Gene3D" id="1.25.40.10">
    <property type="entry name" value="Tetratricopeptide repeat domain"/>
    <property type="match status" value="1"/>
</dbReference>
<evidence type="ECO:0000259" key="4">
    <source>
        <dbReference type="Pfam" id="PF00144"/>
    </source>
</evidence>
<evidence type="ECO:0000256" key="1">
    <source>
        <dbReference type="ARBA" id="ARBA00022737"/>
    </source>
</evidence>
<evidence type="ECO:0000256" key="3">
    <source>
        <dbReference type="PROSITE-ProRule" id="PRU00339"/>
    </source>
</evidence>
<dbReference type="InterPro" id="IPR001466">
    <property type="entry name" value="Beta-lactam-related"/>
</dbReference>
<dbReference type="AlphaFoldDB" id="A0A5B7X5K1"/>
<protein>
    <submittedName>
        <fullName evidence="5">Tetratricopeptide repeat protein</fullName>
    </submittedName>
</protein>
<evidence type="ECO:0000313" key="6">
    <source>
        <dbReference type="Proteomes" id="UP000309016"/>
    </source>
</evidence>
<dbReference type="Proteomes" id="UP000309016">
    <property type="component" value="Chromosome"/>
</dbReference>
<dbReference type="Gene3D" id="3.40.710.10">
    <property type="entry name" value="DD-peptidase/beta-lactamase superfamily"/>
    <property type="match status" value="1"/>
</dbReference>
<dbReference type="PROSITE" id="PS50293">
    <property type="entry name" value="TPR_REGION"/>
    <property type="match status" value="1"/>
</dbReference>
<evidence type="ECO:0000256" key="2">
    <source>
        <dbReference type="ARBA" id="ARBA00022803"/>
    </source>
</evidence>
<dbReference type="InterPro" id="IPR050491">
    <property type="entry name" value="AmpC-like"/>
</dbReference>
<dbReference type="InterPro" id="IPR011990">
    <property type="entry name" value="TPR-like_helical_dom_sf"/>
</dbReference>
<proteinExistence type="predicted"/>
<dbReference type="RefSeq" id="WP_139066582.1">
    <property type="nucleotide sequence ID" value="NZ_CP040812.1"/>
</dbReference>
<dbReference type="Pfam" id="PF00144">
    <property type="entry name" value="Beta-lactamase"/>
    <property type="match status" value="1"/>
</dbReference>
<dbReference type="KEGG" id="afla:FHG64_11750"/>
<name>A0A5B7X5K1_9FLAO</name>
<dbReference type="InterPro" id="IPR012338">
    <property type="entry name" value="Beta-lactam/transpept-like"/>
</dbReference>
<dbReference type="InterPro" id="IPR013105">
    <property type="entry name" value="TPR_2"/>
</dbReference>
<organism evidence="5 6">
    <name type="scientific">Antarcticibacterium flavum</name>
    <dbReference type="NCBI Taxonomy" id="2058175"/>
    <lineage>
        <taxon>Bacteria</taxon>
        <taxon>Pseudomonadati</taxon>
        <taxon>Bacteroidota</taxon>
        <taxon>Flavobacteriia</taxon>
        <taxon>Flavobacteriales</taxon>
        <taxon>Flavobacteriaceae</taxon>
        <taxon>Antarcticibacterium</taxon>
    </lineage>
</organism>
<dbReference type="InterPro" id="IPR019734">
    <property type="entry name" value="TPR_rpt"/>
</dbReference>
<dbReference type="OrthoDB" id="9793489at2"/>
<dbReference type="SUPFAM" id="SSF56601">
    <property type="entry name" value="beta-lactamase/transpeptidase-like"/>
    <property type="match status" value="1"/>
</dbReference>
<dbReference type="EMBL" id="CP040812">
    <property type="protein sequence ID" value="QCY70018.1"/>
    <property type="molecule type" value="Genomic_DNA"/>
</dbReference>
<dbReference type="SMART" id="SM00028">
    <property type="entry name" value="TPR"/>
    <property type="match status" value="2"/>
</dbReference>
<gene>
    <name evidence="5" type="ORF">FHG64_11750</name>
</gene>
<sequence length="488" mass="55263">MKKEVLNLQKTGLLTLFFLFSSGIFYAQDNREQIKNLLDKYHEYDQFNGSVLVANDGEVIFSDGFGMANMEYDIPNRPQTKHRIGSITKQFTAALILQLVEEGKLELDQPISKYLPEYKGPAAEVVTIHHLLTHSSGIPSYTSFPNFFKDQSRDPYTPEEFVKTFADSTLQFSPGEKFSYNNSAYFLLGHIIEEIEGKSYAEVLRERILEPLDMGDTGYDLHETILKNRATGYERRGTEYINAPYLDMSLPYAAGSLYSKAEDLYKWDRALYENKLLSESSKELMFSPHIKMGNAHYGYGWMTGKMPVGKAGDSIQMVGHGGGINGFNTIMVRFPEEEDLIVLLNNTGGTNLNSIAEGILSIMHGEEAPMPKRSIAKEILPVFEKQGIDAGMKRYKELKADETYALDEGEMNQVGYVLLQNGKVKEAIEIFKINTEVFPDSWNTYDSLGEAYMHDRQKEKAIENFEKSIEMNPNNTNGKEMLAKIKSL</sequence>
<dbReference type="PANTHER" id="PTHR46825">
    <property type="entry name" value="D-ALANYL-D-ALANINE-CARBOXYPEPTIDASE/ENDOPEPTIDASE AMPH"/>
    <property type="match status" value="1"/>
</dbReference>
<dbReference type="PROSITE" id="PS50005">
    <property type="entry name" value="TPR"/>
    <property type="match status" value="1"/>
</dbReference>
<feature type="domain" description="Beta-lactamase-related" evidence="4">
    <location>
        <begin position="44"/>
        <end position="351"/>
    </location>
</feature>
<dbReference type="Pfam" id="PF07719">
    <property type="entry name" value="TPR_2"/>
    <property type="match status" value="1"/>
</dbReference>
<keyword evidence="1" id="KW-0677">Repeat</keyword>
<evidence type="ECO:0000313" key="5">
    <source>
        <dbReference type="EMBL" id="QCY70018.1"/>
    </source>
</evidence>
<keyword evidence="6" id="KW-1185">Reference proteome</keyword>
<reference evidence="5 6" key="1">
    <citation type="submission" date="2019-06" db="EMBL/GenBank/DDBJ databases">
        <title>Complete genome sequence of Antarcticibacterium flavum KCTC 52984T from an Antarctic marine sediment.</title>
        <authorList>
            <person name="Lee Y.M."/>
            <person name="Shin S.C."/>
        </authorList>
    </citation>
    <scope>NUCLEOTIDE SEQUENCE [LARGE SCALE GENOMIC DNA]</scope>
    <source>
        <strain evidence="5 6">KCTC 52984</strain>
    </source>
</reference>
<dbReference type="PANTHER" id="PTHR46825:SF9">
    <property type="entry name" value="BETA-LACTAMASE-RELATED DOMAIN-CONTAINING PROTEIN"/>
    <property type="match status" value="1"/>
</dbReference>